<evidence type="ECO:0000313" key="3">
    <source>
        <dbReference type="Proteomes" id="UP000273022"/>
    </source>
</evidence>
<dbReference type="EMBL" id="QYYH01000020">
    <property type="protein sequence ID" value="RJY18534.1"/>
    <property type="molecule type" value="Genomic_DNA"/>
</dbReference>
<comment type="caution">
    <text evidence="2">The sequence shown here is derived from an EMBL/GenBank/DDBJ whole genome shotgun (WGS) entry which is preliminary data.</text>
</comment>
<dbReference type="InterPro" id="IPR014914">
    <property type="entry name" value="RES_dom"/>
</dbReference>
<evidence type="ECO:0000313" key="2">
    <source>
        <dbReference type="EMBL" id="RJY18534.1"/>
    </source>
</evidence>
<evidence type="ECO:0000259" key="1">
    <source>
        <dbReference type="SMART" id="SM00953"/>
    </source>
</evidence>
<dbReference type="AlphaFoldDB" id="A0A3A6UHL8"/>
<name>A0A3A6UHL8_9GAMM</name>
<dbReference type="RefSeq" id="WP_121852510.1">
    <property type="nucleotide sequence ID" value="NZ_CP037952.1"/>
</dbReference>
<organism evidence="2 3">
    <name type="scientific">Parashewanella spongiae</name>
    <dbReference type="NCBI Taxonomy" id="342950"/>
    <lineage>
        <taxon>Bacteria</taxon>
        <taxon>Pseudomonadati</taxon>
        <taxon>Pseudomonadota</taxon>
        <taxon>Gammaproteobacteria</taxon>
        <taxon>Alteromonadales</taxon>
        <taxon>Shewanellaceae</taxon>
        <taxon>Parashewanella</taxon>
    </lineage>
</organism>
<dbReference type="Proteomes" id="UP000273022">
    <property type="component" value="Unassembled WGS sequence"/>
</dbReference>
<accession>A0A3A6UHL8</accession>
<feature type="domain" description="RES" evidence="1">
    <location>
        <begin position="18"/>
        <end position="146"/>
    </location>
</feature>
<keyword evidence="3" id="KW-1185">Reference proteome</keyword>
<gene>
    <name evidence="2" type="ORF">D5R81_04790</name>
</gene>
<dbReference type="Pfam" id="PF08808">
    <property type="entry name" value="RES"/>
    <property type="match status" value="1"/>
</dbReference>
<proteinExistence type="predicted"/>
<sequence length="162" mass="18457">MPLTKLYRLTNKQFSKTPFSVIGAEKFGGRWNSQCIPALYLSSSESLAILDVLAHTEGCLSIRNQYELYEVHIPTNLIMTLADEDYPDDWRSLTVNAATQQIGDQFLTETDNGVIALEVKSTISPRDQNFLLKIDHKEVQRHLGNAKRIDFQFDERILKGLI</sequence>
<protein>
    <submittedName>
        <fullName evidence="2">RES domain-containing protein</fullName>
    </submittedName>
</protein>
<dbReference type="SMART" id="SM00953">
    <property type="entry name" value="RES"/>
    <property type="match status" value="1"/>
</dbReference>
<reference evidence="2 3" key="1">
    <citation type="submission" date="2018-09" db="EMBL/GenBank/DDBJ databases">
        <title>Phylogeny of the Shewanellaceae, and recommendation for two new genera, Pseudoshewanella and Parashewanella.</title>
        <authorList>
            <person name="Wang G."/>
        </authorList>
    </citation>
    <scope>NUCLEOTIDE SEQUENCE [LARGE SCALE GENOMIC DNA]</scope>
    <source>
        <strain evidence="2 3">KCTC 22492</strain>
    </source>
</reference>
<dbReference type="OrthoDB" id="9789501at2"/>